<name>A0AAU7SXB4_9GAMM</name>
<dbReference type="InterPro" id="IPR007553">
    <property type="entry name" value="2-thiour_desulf"/>
</dbReference>
<dbReference type="PANTHER" id="PTHR30087">
    <property type="entry name" value="INNER MEMBRANE PROTEIN"/>
    <property type="match status" value="1"/>
</dbReference>
<dbReference type="EMBL" id="CP157981">
    <property type="protein sequence ID" value="XBU15517.1"/>
    <property type="molecule type" value="Genomic_DNA"/>
</dbReference>
<dbReference type="Pfam" id="PF04463">
    <property type="entry name" value="2-thiour_desulf"/>
    <property type="match status" value="1"/>
</dbReference>
<gene>
    <name evidence="1" type="ORF">ABJ384_13915</name>
</gene>
<sequence>MTGKGYFISACLLGQKVRYDGQDCLVRELVSDLIPDQYVSLCPEISGGLPTPRPPAEIQNASGRDVLNNHATVIDREGMNVSDAFIQGAYAALALAQEHQVTHAILKANSPSCGSDLIYDGTFTGHKIQGEGVTAALFRKQGIVVLTEHEFLQALKLTKR</sequence>
<dbReference type="PANTHER" id="PTHR30087:SF1">
    <property type="entry name" value="HYPOTHETICAL CYTOSOLIC PROTEIN"/>
    <property type="match status" value="1"/>
</dbReference>
<proteinExistence type="predicted"/>
<organism evidence="1">
    <name type="scientific">Acinetobacter sp. A1-4-2</name>
    <dbReference type="NCBI Taxonomy" id="3156489"/>
    <lineage>
        <taxon>Bacteria</taxon>
        <taxon>Pseudomonadati</taxon>
        <taxon>Pseudomonadota</taxon>
        <taxon>Gammaproteobacteria</taxon>
        <taxon>Moraxellales</taxon>
        <taxon>Moraxellaceae</taxon>
        <taxon>Acinetobacter</taxon>
    </lineage>
</organism>
<evidence type="ECO:0000313" key="1">
    <source>
        <dbReference type="EMBL" id="XBU15517.1"/>
    </source>
</evidence>
<dbReference type="RefSeq" id="WP_200223493.1">
    <property type="nucleotide sequence ID" value="NZ_CP157981.1"/>
</dbReference>
<dbReference type="AlphaFoldDB" id="A0AAU7SXB4"/>
<reference evidence="1" key="1">
    <citation type="submission" date="2024-06" db="EMBL/GenBank/DDBJ databases">
        <authorList>
            <person name="Song Z."/>
        </authorList>
    </citation>
    <scope>NUCLEOTIDE SEQUENCE</scope>
    <source>
        <strain evidence="1">A1-4-2</strain>
    </source>
</reference>
<accession>A0AAU7SXB4</accession>
<protein>
    <submittedName>
        <fullName evidence="1">DUF523 domain-containing protein</fullName>
    </submittedName>
</protein>